<protein>
    <recommendedName>
        <fullName evidence="4">DUF3017 domain-containing protein</fullName>
    </recommendedName>
</protein>
<name>A0A1H8RRI0_9ACTN</name>
<evidence type="ECO:0000313" key="2">
    <source>
        <dbReference type="EMBL" id="SEO68955.1"/>
    </source>
</evidence>
<keyword evidence="1" id="KW-0812">Transmembrane</keyword>
<reference evidence="3" key="1">
    <citation type="submission" date="2016-10" db="EMBL/GenBank/DDBJ databases">
        <authorList>
            <person name="Varghese N."/>
            <person name="Submissions S."/>
        </authorList>
    </citation>
    <scope>NUCLEOTIDE SEQUENCE [LARGE SCALE GENOMIC DNA]</scope>
    <source>
        <strain evidence="3">DSM 45413</strain>
    </source>
</reference>
<evidence type="ECO:0008006" key="4">
    <source>
        <dbReference type="Google" id="ProtNLM"/>
    </source>
</evidence>
<evidence type="ECO:0000313" key="3">
    <source>
        <dbReference type="Proteomes" id="UP000198960"/>
    </source>
</evidence>
<sequence>MTAVTRPPLYRRRPFLAGLLRQLPLLAVLLAVGVGLAMVAFEHWRRGLVVMGVALMAAALLRLLLPVRRVGFLAVRSRPVDVVLLAGVGAAVVAAALAIPADAAGVSGIPPVTR</sequence>
<dbReference type="InterPro" id="IPR021385">
    <property type="entry name" value="DUF3017"/>
</dbReference>
<dbReference type="STRING" id="673521.SAMN05660991_01285"/>
<feature type="transmembrane region" description="Helical" evidence="1">
    <location>
        <begin position="79"/>
        <end position="101"/>
    </location>
</feature>
<evidence type="ECO:0000256" key="1">
    <source>
        <dbReference type="SAM" id="Phobius"/>
    </source>
</evidence>
<accession>A0A1H8RRI0</accession>
<dbReference type="Proteomes" id="UP000198960">
    <property type="component" value="Unassembled WGS sequence"/>
</dbReference>
<organism evidence="2 3">
    <name type="scientific">Trujillonella endophytica</name>
    <dbReference type="NCBI Taxonomy" id="673521"/>
    <lineage>
        <taxon>Bacteria</taxon>
        <taxon>Bacillati</taxon>
        <taxon>Actinomycetota</taxon>
        <taxon>Actinomycetes</taxon>
        <taxon>Geodermatophilales</taxon>
        <taxon>Geodermatophilaceae</taxon>
        <taxon>Trujillonella</taxon>
    </lineage>
</organism>
<gene>
    <name evidence="2" type="ORF">SAMN05660991_01285</name>
</gene>
<dbReference type="Pfam" id="PF11222">
    <property type="entry name" value="DUF3017"/>
    <property type="match status" value="1"/>
</dbReference>
<keyword evidence="3" id="KW-1185">Reference proteome</keyword>
<dbReference type="RefSeq" id="WP_244524485.1">
    <property type="nucleotide sequence ID" value="NZ_FOEE01000003.1"/>
</dbReference>
<feature type="transmembrane region" description="Helical" evidence="1">
    <location>
        <begin position="20"/>
        <end position="41"/>
    </location>
</feature>
<dbReference type="AlphaFoldDB" id="A0A1H8RRI0"/>
<proteinExistence type="predicted"/>
<keyword evidence="1" id="KW-1133">Transmembrane helix</keyword>
<keyword evidence="1" id="KW-0472">Membrane</keyword>
<dbReference type="EMBL" id="FOEE01000003">
    <property type="protein sequence ID" value="SEO68955.1"/>
    <property type="molecule type" value="Genomic_DNA"/>
</dbReference>
<feature type="transmembrane region" description="Helical" evidence="1">
    <location>
        <begin position="47"/>
        <end position="67"/>
    </location>
</feature>